<evidence type="ECO:0000256" key="1">
    <source>
        <dbReference type="SAM" id="SignalP"/>
    </source>
</evidence>
<dbReference type="RefSeq" id="WP_157334353.1">
    <property type="nucleotide sequence ID" value="NZ_RHLK01000003.1"/>
</dbReference>
<keyword evidence="1" id="KW-0732">Signal</keyword>
<organism evidence="2 3">
    <name type="scientific">Paenibacillus lutrae</name>
    <dbReference type="NCBI Taxonomy" id="2078573"/>
    <lineage>
        <taxon>Bacteria</taxon>
        <taxon>Bacillati</taxon>
        <taxon>Bacillota</taxon>
        <taxon>Bacilli</taxon>
        <taxon>Bacillales</taxon>
        <taxon>Paenibacillaceae</taxon>
        <taxon>Paenibacillus</taxon>
    </lineage>
</organism>
<proteinExistence type="predicted"/>
<sequence>MFKKWLLLAFVAVVPAALVNGCTDRAATRAAVQQALTKQAEMNSYSFTGNAELKMNGLPAAEDISPLTAQLFSFLKDSRISWKGSVEARPFRTQTDLILNSRSAGAELTIPVFFQDNKLYFRLPLLNQKDEYFVTSLKSPGDPQDTNAVDKLQQVSSLTSDLSDLLMEGADAAWFDEEDTVLADGSSAKSYTAAVTRVNAGAWNKQLQEKLPRVLDALAANGFISDTQAALWKKEAAEFKLKAPGKWSVTVDGQGFLRKQEIDLVFTAGDSKPDTSEDKKITLQQTFDGINQMPAVQKEVPARTKSFDEILKRLEGASK</sequence>
<name>A0A7X3JYY4_9BACL</name>
<dbReference type="OrthoDB" id="2532515at2"/>
<reference evidence="2 3" key="1">
    <citation type="journal article" date="2019" name="Microorganisms">
        <title>Paenibacillus lutrae sp. nov., A Chitinolytic Species Isolated from A River Otter in Castril Natural Park, Granada, Spain.</title>
        <authorList>
            <person name="Rodriguez M."/>
            <person name="Reina J.C."/>
            <person name="Bejar V."/>
            <person name="Llamas I."/>
        </authorList>
    </citation>
    <scope>NUCLEOTIDE SEQUENCE [LARGE SCALE GENOMIC DNA]</scope>
    <source>
        <strain evidence="2 3">N10</strain>
    </source>
</reference>
<gene>
    <name evidence="2" type="ORF">EDM21_07585</name>
</gene>
<protein>
    <recommendedName>
        <fullName evidence="4">Lipoprotein</fullName>
    </recommendedName>
</protein>
<dbReference type="EMBL" id="RHLK01000003">
    <property type="protein sequence ID" value="MVO99390.1"/>
    <property type="molecule type" value="Genomic_DNA"/>
</dbReference>
<feature type="chain" id="PRO_5038670074" description="Lipoprotein" evidence="1">
    <location>
        <begin position="20"/>
        <end position="319"/>
    </location>
</feature>
<comment type="caution">
    <text evidence="2">The sequence shown here is derived from an EMBL/GenBank/DDBJ whole genome shotgun (WGS) entry which is preliminary data.</text>
</comment>
<feature type="signal peptide" evidence="1">
    <location>
        <begin position="1"/>
        <end position="19"/>
    </location>
</feature>
<dbReference type="Gene3D" id="2.50.20.20">
    <property type="match status" value="1"/>
</dbReference>
<dbReference type="Proteomes" id="UP000490800">
    <property type="component" value="Unassembled WGS sequence"/>
</dbReference>
<keyword evidence="3" id="KW-1185">Reference proteome</keyword>
<evidence type="ECO:0008006" key="4">
    <source>
        <dbReference type="Google" id="ProtNLM"/>
    </source>
</evidence>
<accession>A0A7X3JYY4</accession>
<evidence type="ECO:0000313" key="2">
    <source>
        <dbReference type="EMBL" id="MVO99390.1"/>
    </source>
</evidence>
<evidence type="ECO:0000313" key="3">
    <source>
        <dbReference type="Proteomes" id="UP000490800"/>
    </source>
</evidence>
<dbReference type="AlphaFoldDB" id="A0A7X3JYY4"/>